<reference evidence="3" key="1">
    <citation type="submission" date="2017-04" db="EMBL/GenBank/DDBJ databases">
        <title>Comparative genomics and description of representatives of a novel lineage of planctomycetes thriving in anoxic sediments.</title>
        <authorList>
            <person name="Spring S."/>
            <person name="Bunk B."/>
            <person name="Sproer C."/>
        </authorList>
    </citation>
    <scope>NUCLEOTIDE SEQUENCE [LARGE SCALE GENOMIC DNA]</scope>
    <source>
        <strain evidence="3">ST-PulAB-D4</strain>
    </source>
</reference>
<proteinExistence type="predicted"/>
<evidence type="ECO:0000313" key="3">
    <source>
        <dbReference type="Proteomes" id="UP000193334"/>
    </source>
</evidence>
<evidence type="ECO:0000313" key="2">
    <source>
        <dbReference type="EMBL" id="ARN57473.1"/>
    </source>
</evidence>
<evidence type="ECO:0000256" key="1">
    <source>
        <dbReference type="SAM" id="Phobius"/>
    </source>
</evidence>
<keyword evidence="1" id="KW-0472">Membrane</keyword>
<dbReference type="AlphaFoldDB" id="A0A1W6LP17"/>
<keyword evidence="1" id="KW-0812">Transmembrane</keyword>
<organism evidence="2 3">
    <name type="scientific">Sedimentisphaera salicampi</name>
    <dbReference type="NCBI Taxonomy" id="1941349"/>
    <lineage>
        <taxon>Bacteria</taxon>
        <taxon>Pseudomonadati</taxon>
        <taxon>Planctomycetota</taxon>
        <taxon>Phycisphaerae</taxon>
        <taxon>Sedimentisphaerales</taxon>
        <taxon>Sedimentisphaeraceae</taxon>
        <taxon>Sedimentisphaera</taxon>
    </lineage>
</organism>
<keyword evidence="1" id="KW-1133">Transmembrane helix</keyword>
<sequence length="147" mass="17016">MYNKEHLIICCFGVFIALFSLFAMRERGWKFAFYNLLGGIVLAVPLYFLSISEAGSFVLFLFGTSLIAGFVIFAICEPRYYFWPFFYDIVILLLLYVFWAAYVLNDGLFIFGLPGFGLLSSLISLPWGFYILWIRCSGRKSKIEDKR</sequence>
<gene>
    <name evidence="2" type="ORF">STSP1_01883</name>
</gene>
<dbReference type="STRING" id="1941349.STSP1_01883"/>
<dbReference type="EMBL" id="CP021023">
    <property type="protein sequence ID" value="ARN57473.1"/>
    <property type="molecule type" value="Genomic_DNA"/>
</dbReference>
<dbReference type="KEGG" id="pbp:STSP1_01883"/>
<feature type="transmembrane region" description="Helical" evidence="1">
    <location>
        <begin position="57"/>
        <end position="75"/>
    </location>
</feature>
<feature type="transmembrane region" description="Helical" evidence="1">
    <location>
        <begin position="31"/>
        <end position="51"/>
    </location>
</feature>
<accession>A0A1W6LP17</accession>
<protein>
    <submittedName>
        <fullName evidence="2">Uncharacterized protein</fullName>
    </submittedName>
</protein>
<feature type="transmembrane region" description="Helical" evidence="1">
    <location>
        <begin position="6"/>
        <end position="24"/>
    </location>
</feature>
<feature type="transmembrane region" description="Helical" evidence="1">
    <location>
        <begin position="82"/>
        <end position="102"/>
    </location>
</feature>
<keyword evidence="3" id="KW-1185">Reference proteome</keyword>
<feature type="transmembrane region" description="Helical" evidence="1">
    <location>
        <begin position="108"/>
        <end position="133"/>
    </location>
</feature>
<dbReference type="Proteomes" id="UP000193334">
    <property type="component" value="Chromosome"/>
</dbReference>
<name>A0A1W6LP17_9BACT</name>